<dbReference type="Proteomes" id="UP000263900">
    <property type="component" value="Chromosome"/>
</dbReference>
<dbReference type="Pfam" id="PF04326">
    <property type="entry name" value="SLFN_AlbA_2"/>
    <property type="match status" value="1"/>
</dbReference>
<keyword evidence="2" id="KW-0547">Nucleotide-binding</keyword>
<dbReference type="RefSeq" id="WP_119049275.1">
    <property type="nucleotide sequence ID" value="NZ_CP032157.1"/>
</dbReference>
<dbReference type="InterPro" id="IPR038461">
    <property type="entry name" value="Schlafen_AlbA_2_dom_sf"/>
</dbReference>
<evidence type="ECO:0000313" key="3">
    <source>
        <dbReference type="Proteomes" id="UP000263900"/>
    </source>
</evidence>
<keyword evidence="2" id="KW-0067">ATP-binding</keyword>
<protein>
    <submittedName>
        <fullName evidence="2">ATP-binding protein</fullName>
    </submittedName>
</protein>
<dbReference type="PANTHER" id="PTHR30595">
    <property type="entry name" value="GLPR-RELATED TRANSCRIPTIONAL REPRESSOR"/>
    <property type="match status" value="1"/>
</dbReference>
<evidence type="ECO:0000259" key="1">
    <source>
        <dbReference type="Pfam" id="PF04326"/>
    </source>
</evidence>
<dbReference type="GO" id="GO:0005524">
    <property type="term" value="F:ATP binding"/>
    <property type="evidence" value="ECO:0007669"/>
    <property type="project" value="UniProtKB-KW"/>
</dbReference>
<evidence type="ECO:0000313" key="2">
    <source>
        <dbReference type="EMBL" id="AXY73437.1"/>
    </source>
</evidence>
<sequence length="324" mass="37305">MKWSLETLQSYISDGIEENLVLEYKAGDALQKNDKKKGDIAKDVSAMANSAGGTIIYGIREFQTKGKEHLPEIIDAVKREEISKEWLEQVINSNIQPKIENVLIIPIPVNAESVVYVVEVPQSDTAHQASDFRYYKRHNFVCVAMEDYEIRDIMSRLKHPKVELEFLIERIIVQEKDSISGRIKPNGSSYLDYNLKFAIRNLGKIYAKYVNYSIELPQEILENGEEYKESLERRRFRVFYGDNTYRDIIDIKISAAGEPYNSYGPSRYDPILPGTTSRSEVIRLKRNLRNESYNIYWKVFADNAEPGIGEIAISKLLSNATDVW</sequence>
<dbReference type="OrthoDB" id="9768354at2"/>
<name>A0A3B7MIM8_9BACT</name>
<dbReference type="InterPro" id="IPR007421">
    <property type="entry name" value="Schlafen_AlbA_2_dom"/>
</dbReference>
<feature type="domain" description="Schlafen AlbA-2" evidence="1">
    <location>
        <begin position="18"/>
        <end position="140"/>
    </location>
</feature>
<keyword evidence="3" id="KW-1185">Reference proteome</keyword>
<dbReference type="AlphaFoldDB" id="A0A3B7MIM8"/>
<gene>
    <name evidence="2" type="ORF">D3H65_05355</name>
</gene>
<dbReference type="KEGG" id="pseg:D3H65_05355"/>
<reference evidence="2 3" key="1">
    <citation type="submission" date="2018-09" db="EMBL/GenBank/DDBJ databases">
        <title>Genome sequencing of strain 6GH32-13.</title>
        <authorList>
            <person name="Weon H.-Y."/>
            <person name="Heo J."/>
            <person name="Kwon S.-W."/>
        </authorList>
    </citation>
    <scope>NUCLEOTIDE SEQUENCE [LARGE SCALE GENOMIC DNA]</scope>
    <source>
        <strain evidence="2 3">5GH32-13</strain>
    </source>
</reference>
<dbReference type="PANTHER" id="PTHR30595:SF6">
    <property type="entry name" value="SCHLAFEN ALBA-2 DOMAIN-CONTAINING PROTEIN"/>
    <property type="match status" value="1"/>
</dbReference>
<organism evidence="2 3">
    <name type="scientific">Paraflavitalea soli</name>
    <dbReference type="NCBI Taxonomy" id="2315862"/>
    <lineage>
        <taxon>Bacteria</taxon>
        <taxon>Pseudomonadati</taxon>
        <taxon>Bacteroidota</taxon>
        <taxon>Chitinophagia</taxon>
        <taxon>Chitinophagales</taxon>
        <taxon>Chitinophagaceae</taxon>
        <taxon>Paraflavitalea</taxon>
    </lineage>
</organism>
<dbReference type="EMBL" id="CP032157">
    <property type="protein sequence ID" value="AXY73437.1"/>
    <property type="molecule type" value="Genomic_DNA"/>
</dbReference>
<accession>A0A3B7MIM8</accession>
<proteinExistence type="predicted"/>
<dbReference type="Gene3D" id="3.30.950.30">
    <property type="entry name" value="Schlafen, AAA domain"/>
    <property type="match status" value="1"/>
</dbReference>